<dbReference type="KEGG" id="cmav:ABHF33_08125"/>
<protein>
    <submittedName>
        <fullName evidence="1">Uncharacterized protein</fullName>
    </submittedName>
</protein>
<accession>A0AAU7FF08</accession>
<reference evidence="1" key="1">
    <citation type="submission" date="2024-05" db="EMBL/GenBank/DDBJ databases">
        <authorList>
            <person name="Yang L."/>
            <person name="Pan L."/>
        </authorList>
    </citation>
    <scope>NUCLEOTIDE SEQUENCE</scope>
    <source>
        <strain evidence="1">FCG-7</strain>
    </source>
</reference>
<dbReference type="RefSeq" id="WP_348946492.1">
    <property type="nucleotide sequence ID" value="NZ_CP157355.1"/>
</dbReference>
<organism evidence="1">
    <name type="scientific">Chitinibacter mangrovi</name>
    <dbReference type="NCBI Taxonomy" id="3153927"/>
    <lineage>
        <taxon>Bacteria</taxon>
        <taxon>Pseudomonadati</taxon>
        <taxon>Pseudomonadota</taxon>
        <taxon>Betaproteobacteria</taxon>
        <taxon>Neisseriales</taxon>
        <taxon>Chitinibacteraceae</taxon>
        <taxon>Chitinibacter</taxon>
    </lineage>
</organism>
<name>A0AAU7FF08_9NEIS</name>
<dbReference type="AlphaFoldDB" id="A0AAU7FF08"/>
<dbReference type="EMBL" id="CP157355">
    <property type="protein sequence ID" value="XBM02218.1"/>
    <property type="molecule type" value="Genomic_DNA"/>
</dbReference>
<proteinExistence type="predicted"/>
<evidence type="ECO:0000313" key="1">
    <source>
        <dbReference type="EMBL" id="XBM02218.1"/>
    </source>
</evidence>
<gene>
    <name evidence="1" type="ORF">ABHF33_08125</name>
</gene>
<sequence length="310" mass="35805">MQASTPEAMRPSCHLAIKLARNADTAVLLRRGPSKWVQLIKWDLRNDQFEHGQWFRGRIYESVSDLSDDGELLVYMARKDALRSLKELGSTTWTAICRPPFLTALQLWPHPVYCGGGQFTQEGALNLGLHHSWIKQEYTRTQASIKIREQEHGYHGHNLPLDLQLKQGWHPINRRLDQLTHYGWPTDTLWKKTNAQSNVTLICETQKSRQPYQKAQLHKCFSVQTAQGTHDLGTADFVEFDHQGQLLMGKEGRLFRCAKPLADVLAWKLLHDFSTAAPVSLQSPHWAMQWPKIKKQKTAKERHLRIRQHD</sequence>